<evidence type="ECO:0000313" key="2">
    <source>
        <dbReference type="EMBL" id="MEV0708030.1"/>
    </source>
</evidence>
<dbReference type="Proteomes" id="UP001551695">
    <property type="component" value="Unassembled WGS sequence"/>
</dbReference>
<dbReference type="RefSeq" id="WP_357782226.1">
    <property type="nucleotide sequence ID" value="NZ_JBFAKC010000004.1"/>
</dbReference>
<dbReference type="EMBL" id="JBFAKC010000004">
    <property type="protein sequence ID" value="MEV0708030.1"/>
    <property type="molecule type" value="Genomic_DNA"/>
</dbReference>
<feature type="domain" description="NAD-dependent epimerase/dehydratase" evidence="1">
    <location>
        <begin position="6"/>
        <end position="208"/>
    </location>
</feature>
<dbReference type="SUPFAM" id="SSF51735">
    <property type="entry name" value="NAD(P)-binding Rossmann-fold domains"/>
    <property type="match status" value="1"/>
</dbReference>
<accession>A0ABV3FRJ5</accession>
<comment type="caution">
    <text evidence="2">The sequence shown here is derived from an EMBL/GenBank/DDBJ whole genome shotgun (WGS) entry which is preliminary data.</text>
</comment>
<gene>
    <name evidence="2" type="ORF">AB0I48_10730</name>
</gene>
<keyword evidence="3" id="KW-1185">Reference proteome</keyword>
<organism evidence="2 3">
    <name type="scientific">Nocardia aurea</name>
    <dbReference type="NCBI Taxonomy" id="2144174"/>
    <lineage>
        <taxon>Bacteria</taxon>
        <taxon>Bacillati</taxon>
        <taxon>Actinomycetota</taxon>
        <taxon>Actinomycetes</taxon>
        <taxon>Mycobacteriales</taxon>
        <taxon>Nocardiaceae</taxon>
        <taxon>Nocardia</taxon>
    </lineage>
</organism>
<dbReference type="InterPro" id="IPR036291">
    <property type="entry name" value="NAD(P)-bd_dom_sf"/>
</dbReference>
<dbReference type="InterPro" id="IPR001509">
    <property type="entry name" value="Epimerase_deHydtase"/>
</dbReference>
<evidence type="ECO:0000259" key="1">
    <source>
        <dbReference type="Pfam" id="PF01370"/>
    </source>
</evidence>
<name>A0ABV3FRJ5_9NOCA</name>
<dbReference type="Gene3D" id="3.40.50.720">
    <property type="entry name" value="NAD(P)-binding Rossmann-like Domain"/>
    <property type="match status" value="1"/>
</dbReference>
<dbReference type="PANTHER" id="PTHR48079">
    <property type="entry name" value="PROTEIN YEEZ"/>
    <property type="match status" value="1"/>
</dbReference>
<dbReference type="Pfam" id="PF01370">
    <property type="entry name" value="Epimerase"/>
    <property type="match status" value="1"/>
</dbReference>
<reference evidence="2 3" key="1">
    <citation type="submission" date="2024-06" db="EMBL/GenBank/DDBJ databases">
        <title>The Natural Products Discovery Center: Release of the First 8490 Sequenced Strains for Exploring Actinobacteria Biosynthetic Diversity.</title>
        <authorList>
            <person name="Kalkreuter E."/>
            <person name="Kautsar S.A."/>
            <person name="Yang D."/>
            <person name="Bader C.D."/>
            <person name="Teijaro C.N."/>
            <person name="Fluegel L."/>
            <person name="Davis C.M."/>
            <person name="Simpson J.R."/>
            <person name="Lauterbach L."/>
            <person name="Steele A.D."/>
            <person name="Gui C."/>
            <person name="Meng S."/>
            <person name="Li G."/>
            <person name="Viehrig K."/>
            <person name="Ye F."/>
            <person name="Su P."/>
            <person name="Kiefer A.F."/>
            <person name="Nichols A."/>
            <person name="Cepeda A.J."/>
            <person name="Yan W."/>
            <person name="Fan B."/>
            <person name="Jiang Y."/>
            <person name="Adhikari A."/>
            <person name="Zheng C.-J."/>
            <person name="Schuster L."/>
            <person name="Cowan T.M."/>
            <person name="Smanski M.J."/>
            <person name="Chevrette M.G."/>
            <person name="De Carvalho L.P.S."/>
            <person name="Shen B."/>
        </authorList>
    </citation>
    <scope>NUCLEOTIDE SEQUENCE [LARGE SCALE GENOMIC DNA]</scope>
    <source>
        <strain evidence="2 3">NPDC050403</strain>
    </source>
</reference>
<dbReference type="InterPro" id="IPR051783">
    <property type="entry name" value="NAD(P)-dependent_oxidoreduct"/>
</dbReference>
<sequence length="309" mass="33135">MSPLHIVTGAGPVGLSVAEQLATSGHTVRVLTRSGGGPDHPLVERRRVDISDPEQLAGRFDGAAAVYHCVHASKYEAATWWKELPGMEQLVMDEAGRAGTVVAFPESVYSYGRVTGRITENLPRDADFGKPAVRVALLRAREAHTTPTVSVAAADFLGPHVRTSVAGETLFAPLLAGKRAKALGRLDLPHSFTYVPDLAAAMIRAATDRELWNSFLHAPTAPAITQRQLIGLIGQVAGIDDPKVTALAPWMIRAIGSVNGLMREMAEMSYHLAGPIEFDSTRSEHRLGLEATPLDEAVAATVAWWKTQG</sequence>
<proteinExistence type="predicted"/>
<evidence type="ECO:0000313" key="3">
    <source>
        <dbReference type="Proteomes" id="UP001551695"/>
    </source>
</evidence>
<protein>
    <submittedName>
        <fullName evidence="2">NAD-dependent epimerase/dehydratase family protein</fullName>
    </submittedName>
</protein>
<dbReference type="PANTHER" id="PTHR48079:SF6">
    <property type="entry name" value="NAD(P)-BINDING DOMAIN-CONTAINING PROTEIN-RELATED"/>
    <property type="match status" value="1"/>
</dbReference>